<dbReference type="InterPro" id="IPR010985">
    <property type="entry name" value="Ribbon_hlx_hlx"/>
</dbReference>
<proteinExistence type="predicted"/>
<dbReference type="RefSeq" id="WP_380930120.1">
    <property type="nucleotide sequence ID" value="NZ_JBHUGS010000003.1"/>
</dbReference>
<protein>
    <submittedName>
        <fullName evidence="2">Ribbon-helix-helix protein, CopG family</fullName>
    </submittedName>
</protein>
<accession>A0ABW4U1N8</accession>
<dbReference type="SUPFAM" id="SSF47598">
    <property type="entry name" value="Ribbon-helix-helix"/>
    <property type="match status" value="1"/>
</dbReference>
<comment type="caution">
    <text evidence="2">The sequence shown here is derived from an EMBL/GenBank/DDBJ whole genome shotgun (WGS) entry which is preliminary data.</text>
</comment>
<reference evidence="3" key="1">
    <citation type="journal article" date="2019" name="Int. J. Syst. Evol. Microbiol.">
        <title>The Global Catalogue of Microorganisms (GCM) 10K type strain sequencing project: providing services to taxonomists for standard genome sequencing and annotation.</title>
        <authorList>
            <consortium name="The Broad Institute Genomics Platform"/>
            <consortium name="The Broad Institute Genome Sequencing Center for Infectious Disease"/>
            <person name="Wu L."/>
            <person name="Ma J."/>
        </authorList>
    </citation>
    <scope>NUCLEOTIDE SEQUENCE [LARGE SCALE GENOMIC DNA]</scope>
    <source>
        <strain evidence="3">CGMCC 1.12702</strain>
    </source>
</reference>
<dbReference type="Proteomes" id="UP001597400">
    <property type="component" value="Unassembled WGS sequence"/>
</dbReference>
<gene>
    <name evidence="2" type="ORF">ACFSGX_11695</name>
</gene>
<dbReference type="Gene3D" id="1.10.1220.10">
    <property type="entry name" value="Met repressor-like"/>
    <property type="match status" value="1"/>
</dbReference>
<name>A0ABW4U1N8_9SPHN</name>
<dbReference type="InterPro" id="IPR013321">
    <property type="entry name" value="Arc_rbn_hlx_hlx"/>
</dbReference>
<dbReference type="InterPro" id="IPR002145">
    <property type="entry name" value="CopG"/>
</dbReference>
<sequence length="86" mass="9953">MLGIRLNPDLEADLTALARRTHRTKSDVAREAVREYVDRHSLDAEYRRQVALVHEAQRGSDMDWLEAMAADLMADEPDYDWGDRKP</sequence>
<keyword evidence="3" id="KW-1185">Reference proteome</keyword>
<organism evidence="2 3">
    <name type="scientific">Sphingomonas arantia</name>
    <dbReference type="NCBI Taxonomy" id="1460676"/>
    <lineage>
        <taxon>Bacteria</taxon>
        <taxon>Pseudomonadati</taxon>
        <taxon>Pseudomonadota</taxon>
        <taxon>Alphaproteobacteria</taxon>
        <taxon>Sphingomonadales</taxon>
        <taxon>Sphingomonadaceae</taxon>
        <taxon>Sphingomonas</taxon>
    </lineage>
</organism>
<evidence type="ECO:0000313" key="2">
    <source>
        <dbReference type="EMBL" id="MFD1951428.1"/>
    </source>
</evidence>
<feature type="domain" description="Ribbon-helix-helix protein CopG" evidence="1">
    <location>
        <begin position="3"/>
        <end position="39"/>
    </location>
</feature>
<dbReference type="Pfam" id="PF01402">
    <property type="entry name" value="RHH_1"/>
    <property type="match status" value="1"/>
</dbReference>
<evidence type="ECO:0000259" key="1">
    <source>
        <dbReference type="Pfam" id="PF01402"/>
    </source>
</evidence>
<dbReference type="EMBL" id="JBHUGS010000003">
    <property type="protein sequence ID" value="MFD1951428.1"/>
    <property type="molecule type" value="Genomic_DNA"/>
</dbReference>
<evidence type="ECO:0000313" key="3">
    <source>
        <dbReference type="Proteomes" id="UP001597400"/>
    </source>
</evidence>